<accession>A0ABS4RFW7</accession>
<dbReference type="Proteomes" id="UP001519293">
    <property type="component" value="Unassembled WGS sequence"/>
</dbReference>
<gene>
    <name evidence="1" type="ORF">J2Z40_001776</name>
</gene>
<evidence type="ECO:0000313" key="1">
    <source>
        <dbReference type="EMBL" id="MBP2241214.1"/>
    </source>
</evidence>
<organism evidence="1 2">
    <name type="scientific">Cytobacillus eiseniae</name>
    <dbReference type="NCBI Taxonomy" id="762947"/>
    <lineage>
        <taxon>Bacteria</taxon>
        <taxon>Bacillati</taxon>
        <taxon>Bacillota</taxon>
        <taxon>Bacilli</taxon>
        <taxon>Bacillales</taxon>
        <taxon>Bacillaceae</taxon>
        <taxon>Cytobacillus</taxon>
    </lineage>
</organism>
<reference evidence="1 2" key="1">
    <citation type="submission" date="2021-03" db="EMBL/GenBank/DDBJ databases">
        <title>Genomic Encyclopedia of Type Strains, Phase IV (KMG-IV): sequencing the most valuable type-strain genomes for metagenomic binning, comparative biology and taxonomic classification.</title>
        <authorList>
            <person name="Goeker M."/>
        </authorList>
    </citation>
    <scope>NUCLEOTIDE SEQUENCE [LARGE SCALE GENOMIC DNA]</scope>
    <source>
        <strain evidence="1 2">DSM 26675</strain>
    </source>
</reference>
<evidence type="ECO:0000313" key="2">
    <source>
        <dbReference type="Proteomes" id="UP001519293"/>
    </source>
</evidence>
<proteinExistence type="predicted"/>
<dbReference type="EMBL" id="JAGIKZ010000008">
    <property type="protein sequence ID" value="MBP2241214.1"/>
    <property type="molecule type" value="Genomic_DNA"/>
</dbReference>
<name>A0ABS4RFW7_9BACI</name>
<sequence length="85" mass="9782">MTSPYCCPNCKTNKSRFNIIKQVPQSVKMDPHSGMILEEYTSENLSPFHIAYQGPDYKIQCGSCGLVEDERTFIKFGEKNKIEMR</sequence>
<dbReference type="RefSeq" id="WP_066395104.1">
    <property type="nucleotide sequence ID" value="NZ_JAGIKZ010000008.1"/>
</dbReference>
<keyword evidence="2" id="KW-1185">Reference proteome</keyword>
<protein>
    <submittedName>
        <fullName evidence="1">Rubredoxin</fullName>
    </submittedName>
</protein>
<comment type="caution">
    <text evidence="1">The sequence shown here is derived from an EMBL/GenBank/DDBJ whole genome shotgun (WGS) entry which is preliminary data.</text>
</comment>